<dbReference type="Pfam" id="PF05462">
    <property type="entry name" value="Dicty_CAR"/>
    <property type="match status" value="1"/>
</dbReference>
<evidence type="ECO:0000256" key="2">
    <source>
        <dbReference type="ARBA" id="ARBA00022692"/>
    </source>
</evidence>
<dbReference type="AlphaFoldDB" id="A0A1X7UPU9"/>
<evidence type="ECO:0008006" key="8">
    <source>
        <dbReference type="Google" id="ProtNLM"/>
    </source>
</evidence>
<dbReference type="PANTHER" id="PTHR23112:SF43">
    <property type="entry name" value="CYCLIC AMP RECEPTOR-LIKE PROTEIN A"/>
    <property type="match status" value="1"/>
</dbReference>
<feature type="transmembrane region" description="Helical" evidence="6">
    <location>
        <begin position="235"/>
        <end position="255"/>
    </location>
</feature>
<sequence>MSNNSSGVDLSCFTVYDNDGFVAVVAVRVALSIISILCCLGMLLIILLFKKYLFFAQRLIAYLAIATLAYSVVSAINVEGYKAYRNDAIKGYCVFTGLLEQVVSWWVLLAISCIVFDLFVKIMLKRETERFEWVYIIVTLVTPLITAWIPFINLAYGSSGAWCWIRGNDYDDCSSFTFGVVLRFVLYYAPFYILMCALLIALVIVFVRLRKQRRSWTGNFDPTVLALKKKMSQEVFPLISYPIIFLVINIIPLILRIVNAVKSNEPIIALWFLSTIVFSLQGAVVMLAFALDPETRRNLAPMQLLGAIKRQVTREGQVNEYEMGDDNEGEPEVVNSTSISFPSYPDEDQ</sequence>
<proteinExistence type="predicted"/>
<protein>
    <recommendedName>
        <fullName evidence="8">G-protein coupled receptors family 2 profile 2 domain-containing protein</fullName>
    </recommendedName>
</protein>
<feature type="transmembrane region" description="Helical" evidence="6">
    <location>
        <begin position="132"/>
        <end position="152"/>
    </location>
</feature>
<dbReference type="STRING" id="400682.A0A1X7UPU9"/>
<dbReference type="GO" id="GO:0007189">
    <property type="term" value="P:adenylate cyclase-activating G protein-coupled receptor signaling pathway"/>
    <property type="evidence" value="ECO:0007669"/>
    <property type="project" value="TreeGrafter"/>
</dbReference>
<dbReference type="GO" id="GO:0004930">
    <property type="term" value="F:G protein-coupled receptor activity"/>
    <property type="evidence" value="ECO:0007669"/>
    <property type="project" value="TreeGrafter"/>
</dbReference>
<feature type="region of interest" description="Disordered" evidence="5">
    <location>
        <begin position="321"/>
        <end position="349"/>
    </location>
</feature>
<evidence type="ECO:0000256" key="5">
    <source>
        <dbReference type="SAM" id="MobiDB-lite"/>
    </source>
</evidence>
<keyword evidence="4 6" id="KW-0472">Membrane</keyword>
<feature type="transmembrane region" description="Helical" evidence="6">
    <location>
        <begin position="267"/>
        <end position="291"/>
    </location>
</feature>
<dbReference type="GO" id="GO:0005886">
    <property type="term" value="C:plasma membrane"/>
    <property type="evidence" value="ECO:0007669"/>
    <property type="project" value="TreeGrafter"/>
</dbReference>
<evidence type="ECO:0000256" key="4">
    <source>
        <dbReference type="ARBA" id="ARBA00023136"/>
    </source>
</evidence>
<dbReference type="eggNOG" id="ENOG502QTGV">
    <property type="taxonomic scope" value="Eukaryota"/>
</dbReference>
<feature type="transmembrane region" description="Helical" evidence="6">
    <location>
        <begin position="20"/>
        <end position="47"/>
    </location>
</feature>
<keyword evidence="2 6" id="KW-0812">Transmembrane</keyword>
<dbReference type="OrthoDB" id="100006at2759"/>
<evidence type="ECO:0000256" key="3">
    <source>
        <dbReference type="ARBA" id="ARBA00022989"/>
    </source>
</evidence>
<evidence type="ECO:0000256" key="1">
    <source>
        <dbReference type="ARBA" id="ARBA00004141"/>
    </source>
</evidence>
<dbReference type="OMA" id="PRICIVQ"/>
<dbReference type="EnsemblMetazoa" id="Aqu2.1.29671_001">
    <property type="protein sequence ID" value="Aqu2.1.29671_001"/>
    <property type="gene ID" value="Aqu2.1.29671"/>
</dbReference>
<reference evidence="7" key="1">
    <citation type="submission" date="2017-05" db="UniProtKB">
        <authorList>
            <consortium name="EnsemblMetazoa"/>
        </authorList>
    </citation>
    <scope>IDENTIFICATION</scope>
</reference>
<dbReference type="InParanoid" id="A0A1X7UPU9"/>
<organism evidence="7">
    <name type="scientific">Amphimedon queenslandica</name>
    <name type="common">Sponge</name>
    <dbReference type="NCBI Taxonomy" id="400682"/>
    <lineage>
        <taxon>Eukaryota</taxon>
        <taxon>Metazoa</taxon>
        <taxon>Porifera</taxon>
        <taxon>Demospongiae</taxon>
        <taxon>Heteroscleromorpha</taxon>
        <taxon>Haplosclerida</taxon>
        <taxon>Niphatidae</taxon>
        <taxon>Amphimedon</taxon>
    </lineage>
</organism>
<feature type="transmembrane region" description="Helical" evidence="6">
    <location>
        <begin position="98"/>
        <end position="120"/>
    </location>
</feature>
<feature type="transmembrane region" description="Helical" evidence="6">
    <location>
        <begin position="185"/>
        <end position="207"/>
    </location>
</feature>
<evidence type="ECO:0000313" key="7">
    <source>
        <dbReference type="EnsemblMetazoa" id="Aqu2.1.29671_001"/>
    </source>
</evidence>
<comment type="subcellular location">
    <subcellularLocation>
        <location evidence="1">Membrane</location>
        <topology evidence="1">Multi-pass membrane protein</topology>
    </subcellularLocation>
</comment>
<dbReference type="PANTHER" id="PTHR23112">
    <property type="entry name" value="G PROTEIN-COUPLED RECEPTOR 157-RELATED"/>
    <property type="match status" value="1"/>
</dbReference>
<accession>A0A1X7UPU9</accession>
<keyword evidence="3 6" id="KW-1133">Transmembrane helix</keyword>
<dbReference type="Gene3D" id="1.20.1070.10">
    <property type="entry name" value="Rhodopsin 7-helix transmembrane proteins"/>
    <property type="match status" value="1"/>
</dbReference>
<feature type="transmembrane region" description="Helical" evidence="6">
    <location>
        <begin position="59"/>
        <end position="78"/>
    </location>
</feature>
<evidence type="ECO:0000256" key="6">
    <source>
        <dbReference type="SAM" id="Phobius"/>
    </source>
</evidence>
<name>A0A1X7UPU9_AMPQE</name>
<feature type="compositionally biased region" description="Acidic residues" evidence="5">
    <location>
        <begin position="322"/>
        <end position="331"/>
    </location>
</feature>